<dbReference type="Proteomes" id="UP000295707">
    <property type="component" value="Unassembled WGS sequence"/>
</dbReference>
<evidence type="ECO:0000256" key="1">
    <source>
        <dbReference type="SAM" id="SignalP"/>
    </source>
</evidence>
<reference evidence="2 3" key="1">
    <citation type="submission" date="2019-03" db="EMBL/GenBank/DDBJ databases">
        <title>Genomic Encyclopedia of Type Strains, Phase IV (KMG-IV): sequencing the most valuable type-strain genomes for metagenomic binning, comparative biology and taxonomic classification.</title>
        <authorList>
            <person name="Goeker M."/>
        </authorList>
    </citation>
    <scope>NUCLEOTIDE SEQUENCE [LARGE SCALE GENOMIC DNA]</scope>
    <source>
        <strain evidence="2 3">DSM 19610</strain>
    </source>
</reference>
<organism evidence="2 3">
    <name type="scientific">Thiogranum longum</name>
    <dbReference type="NCBI Taxonomy" id="1537524"/>
    <lineage>
        <taxon>Bacteria</taxon>
        <taxon>Pseudomonadati</taxon>
        <taxon>Pseudomonadota</taxon>
        <taxon>Gammaproteobacteria</taxon>
        <taxon>Chromatiales</taxon>
        <taxon>Ectothiorhodospiraceae</taxon>
        <taxon>Thiogranum</taxon>
    </lineage>
</organism>
<protein>
    <submittedName>
        <fullName evidence="2">Putative secreted protein</fullName>
    </submittedName>
</protein>
<accession>A0A4R1H728</accession>
<evidence type="ECO:0000313" key="2">
    <source>
        <dbReference type="EMBL" id="TCK17584.1"/>
    </source>
</evidence>
<dbReference type="EMBL" id="SMFX01000001">
    <property type="protein sequence ID" value="TCK17584.1"/>
    <property type="molecule type" value="Genomic_DNA"/>
</dbReference>
<dbReference type="AlphaFoldDB" id="A0A4R1H728"/>
<sequence length="187" mass="18925">MKTLLKLALAGLFFGGSVANAALVNFTIDGTVNTDPLVSDPSFNGTALGDLTLSASGQFDDSAFTGPGEGTILFNNLSGNSLTILFGGLSFLNSADVNYTSTDPSLAPRLSLSGGALTELNYGGNAGSSSLTSVLLNVDAIDDSFNFVNATWTGITLTPTAVPVPAAVWLFGSGLLGLVGVARRKAA</sequence>
<comment type="caution">
    <text evidence="2">The sequence shown here is derived from an EMBL/GenBank/DDBJ whole genome shotgun (WGS) entry which is preliminary data.</text>
</comment>
<keyword evidence="1" id="KW-0732">Signal</keyword>
<feature type="signal peptide" evidence="1">
    <location>
        <begin position="1"/>
        <end position="21"/>
    </location>
</feature>
<gene>
    <name evidence="2" type="ORF">DFR30_0818</name>
</gene>
<evidence type="ECO:0000313" key="3">
    <source>
        <dbReference type="Proteomes" id="UP000295707"/>
    </source>
</evidence>
<name>A0A4R1H728_9GAMM</name>
<dbReference type="NCBIfam" id="TIGR03370">
    <property type="entry name" value="VPLPA-CTERM"/>
    <property type="match status" value="1"/>
</dbReference>
<proteinExistence type="predicted"/>
<keyword evidence="3" id="KW-1185">Reference proteome</keyword>
<dbReference type="InterPro" id="IPR022472">
    <property type="entry name" value="VPLPA-CTERM"/>
</dbReference>
<feature type="chain" id="PRO_5020960910" evidence="1">
    <location>
        <begin position="22"/>
        <end position="187"/>
    </location>
</feature>